<proteinExistence type="predicted"/>
<dbReference type="Pfam" id="PF06666">
    <property type="entry name" value="DUF1173"/>
    <property type="match status" value="1"/>
</dbReference>
<name>A0A4P6WXN2_HYDPS</name>
<dbReference type="InterPro" id="IPR009553">
    <property type="entry name" value="DUF1173"/>
</dbReference>
<dbReference type="AlphaFoldDB" id="A0A4P6WXN2"/>
<protein>
    <submittedName>
        <fullName evidence="2">Uncharacterized protein</fullName>
    </submittedName>
</protein>
<keyword evidence="3" id="KW-1185">Reference proteome</keyword>
<feature type="compositionally biased region" description="Polar residues" evidence="1">
    <location>
        <begin position="358"/>
        <end position="367"/>
    </location>
</feature>
<sequence>MYVARLMEGYTVKRMPNTGSQHATSCPSYEPPAEFSGLGQLVGTAIVENPATGETALKLDFPMTKLPGRSTLPAAASASSSVASQGPKLGLRALLHYLWDQAELTHWKPGFAGRRTWGTVRKHLLQAAENKFTHGHALLASLYIPEVFSVEQREAITTRRLRQWARAQPKPGQPQPLMLLVAEVKEIVPSRYGHKAILKHIPDQAFALDEPLYRRLGRCFEQELSAWGTDGDLHLLMIATFRVDDAAVPGLVELSLMLATAQWLPVEDGWEKQLVGALVRSGRSFIKGLRYNEAPDQPLVAASLLDCGDAPRPLLITRDRGQSEHMPPDFMAQTIRGDTPLWQWNPADGDMPGLPPQQHRQLTTPLP</sequence>
<reference evidence="2 3" key="1">
    <citation type="submission" date="2019-03" db="EMBL/GenBank/DDBJ databases">
        <authorList>
            <person name="Sebastian G."/>
            <person name="Baumann P."/>
            <person name="Ruckert C."/>
            <person name="Kalinowski J."/>
            <person name="Nebel B."/>
            <person name="Takors R."/>
            <person name="Blombach B."/>
        </authorList>
    </citation>
    <scope>NUCLEOTIDE SEQUENCE [LARGE SCALE GENOMIC DNA]</scope>
    <source>
        <strain evidence="2 3">DSM 1084</strain>
    </source>
</reference>
<dbReference type="EMBL" id="CP037867">
    <property type="protein sequence ID" value="QBM28802.1"/>
    <property type="molecule type" value="Genomic_DNA"/>
</dbReference>
<evidence type="ECO:0000256" key="1">
    <source>
        <dbReference type="SAM" id="MobiDB-lite"/>
    </source>
</evidence>
<dbReference type="Proteomes" id="UP000293912">
    <property type="component" value="Chromosome"/>
</dbReference>
<feature type="region of interest" description="Disordered" evidence="1">
    <location>
        <begin position="346"/>
        <end position="367"/>
    </location>
</feature>
<organism evidence="2 3">
    <name type="scientific">Hydrogenophaga pseudoflava</name>
    <name type="common">Pseudomonas carboxydoflava</name>
    <dbReference type="NCBI Taxonomy" id="47421"/>
    <lineage>
        <taxon>Bacteria</taxon>
        <taxon>Pseudomonadati</taxon>
        <taxon>Pseudomonadota</taxon>
        <taxon>Betaproteobacteria</taxon>
        <taxon>Burkholderiales</taxon>
        <taxon>Comamonadaceae</taxon>
        <taxon>Hydrogenophaga</taxon>
    </lineage>
</organism>
<dbReference type="KEGG" id="hpse:HPF_13965"/>
<gene>
    <name evidence="2" type="ORF">HPF_13965</name>
</gene>
<evidence type="ECO:0000313" key="2">
    <source>
        <dbReference type="EMBL" id="QBM28802.1"/>
    </source>
</evidence>
<accession>A0A4P6WXN2</accession>
<evidence type="ECO:0000313" key="3">
    <source>
        <dbReference type="Proteomes" id="UP000293912"/>
    </source>
</evidence>